<dbReference type="InterPro" id="IPR046905">
    <property type="entry name" value="ABC-3C_MC1"/>
</dbReference>
<dbReference type="RefSeq" id="WP_091150936.1">
    <property type="nucleotide sequence ID" value="NZ_FNAI01000008.1"/>
</dbReference>
<gene>
    <name evidence="1" type="ORF">SAMN05216464_10895</name>
</gene>
<sequence length="216" mass="24019">MNENLTALAVIQAIGEKAAGRYRLRTDDAEIQPWLDCYPVDGADRAVLRLKRLSNKTDHWKTIAIALVPEPSGLQQSFSWIAAIKDDLLDPESADLYFIGAVTGSEVSMDFCTSIETREQFCRKYILRPGEQITDLMNRTFLSSLTDHTLETEIVDPLNTAIQQTGARLAHFSVARQVHWRDALLSGETGAALVDALFSEISQNDMLTTDETSAEN</sequence>
<reference evidence="1 2" key="1">
    <citation type="submission" date="2016-10" db="EMBL/GenBank/DDBJ databases">
        <authorList>
            <person name="de Groot N.N."/>
        </authorList>
    </citation>
    <scope>NUCLEOTIDE SEQUENCE [LARGE SCALE GENOMIC DNA]</scope>
    <source>
        <strain evidence="1 2">47C3B</strain>
    </source>
</reference>
<evidence type="ECO:0000313" key="2">
    <source>
        <dbReference type="Proteomes" id="UP000199072"/>
    </source>
</evidence>
<keyword evidence="2" id="KW-1185">Reference proteome</keyword>
<dbReference type="Proteomes" id="UP000199072">
    <property type="component" value="Unassembled WGS sequence"/>
</dbReference>
<accession>A0A1G7EN33</accession>
<dbReference type="OrthoDB" id="6840219at2"/>
<dbReference type="EMBL" id="FNAI01000008">
    <property type="protein sequence ID" value="SDE65064.1"/>
    <property type="molecule type" value="Genomic_DNA"/>
</dbReference>
<dbReference type="Pfam" id="PF20289">
    <property type="entry name" value="MComp1"/>
    <property type="match status" value="1"/>
</dbReference>
<organism evidence="1 2">
    <name type="scientific">Mucilaginibacter pineti</name>
    <dbReference type="NCBI Taxonomy" id="1391627"/>
    <lineage>
        <taxon>Bacteria</taxon>
        <taxon>Pseudomonadati</taxon>
        <taxon>Bacteroidota</taxon>
        <taxon>Sphingobacteriia</taxon>
        <taxon>Sphingobacteriales</taxon>
        <taxon>Sphingobacteriaceae</taxon>
        <taxon>Mucilaginibacter</taxon>
    </lineage>
</organism>
<proteinExistence type="predicted"/>
<protein>
    <submittedName>
        <fullName evidence="1">Uncharacterized protein</fullName>
    </submittedName>
</protein>
<dbReference type="STRING" id="1391627.SAMN05216464_10895"/>
<dbReference type="AlphaFoldDB" id="A0A1G7EN33"/>
<evidence type="ECO:0000313" key="1">
    <source>
        <dbReference type="EMBL" id="SDE65064.1"/>
    </source>
</evidence>
<name>A0A1G7EN33_9SPHI</name>